<keyword evidence="2" id="KW-1185">Reference proteome</keyword>
<dbReference type="Proteomes" id="UP001642464">
    <property type="component" value="Unassembled WGS sequence"/>
</dbReference>
<accession>A0ABP0QNV2</accession>
<protein>
    <submittedName>
        <fullName evidence="1">Uncharacterized protein</fullName>
    </submittedName>
</protein>
<evidence type="ECO:0000313" key="2">
    <source>
        <dbReference type="Proteomes" id="UP001642464"/>
    </source>
</evidence>
<comment type="caution">
    <text evidence="1">The sequence shown here is derived from an EMBL/GenBank/DDBJ whole genome shotgun (WGS) entry which is preliminary data.</text>
</comment>
<dbReference type="EMBL" id="CAXAMM010039908">
    <property type="protein sequence ID" value="CAK9089940.1"/>
    <property type="molecule type" value="Genomic_DNA"/>
</dbReference>
<organism evidence="1 2">
    <name type="scientific">Durusdinium trenchii</name>
    <dbReference type="NCBI Taxonomy" id="1381693"/>
    <lineage>
        <taxon>Eukaryota</taxon>
        <taxon>Sar</taxon>
        <taxon>Alveolata</taxon>
        <taxon>Dinophyceae</taxon>
        <taxon>Suessiales</taxon>
        <taxon>Symbiodiniaceae</taxon>
        <taxon>Durusdinium</taxon>
    </lineage>
</organism>
<gene>
    <name evidence="1" type="ORF">SCF082_LOCUS42433</name>
</gene>
<name>A0ABP0QNV2_9DINO</name>
<evidence type="ECO:0000313" key="1">
    <source>
        <dbReference type="EMBL" id="CAK9089940.1"/>
    </source>
</evidence>
<proteinExistence type="predicted"/>
<reference evidence="1 2" key="1">
    <citation type="submission" date="2024-02" db="EMBL/GenBank/DDBJ databases">
        <authorList>
            <person name="Chen Y."/>
            <person name="Shah S."/>
            <person name="Dougan E. K."/>
            <person name="Thang M."/>
            <person name="Chan C."/>
        </authorList>
    </citation>
    <scope>NUCLEOTIDE SEQUENCE [LARGE SCALE GENOMIC DNA]</scope>
</reference>
<sequence length="722" mass="82458">MMGKRLKDRDPQFVSHQSFYREYARKHDVIFVENVTEYSETLVQQCLGQEFEIRSIRICPRNLGLGVARARVYMVAFRSSKIVWSSPYSLEDFADAVATPQEEHGKTFKISLLMLGLQRPSDGLPLLMSWQNSLHDILTKGFESWREGLEVRVEPALGFGKCIPTKGIGRASIIWFAVLWTFTELKDSMDEEEKLDFCRWLRSVQTIACTVIVEDKLSHYAWRRLQINDQQAERQKKNPLQKCLTFSQRAQAKCVEDYDPETYAGPDGFRRAFLDSVDEFNQYGFCASNSKYRVDEDTALQLYSFKACVVRLKYDDWQSEADKACFLGWAQEQTKAASDCDGEPMFPDFVLRKLNRMMIDGDFMDEVQDALAVQDPHFELRDSCMWQEHAVEPKVDKTALLAADKQLACLNEDARRRAWEHDQLLLARDVAAISRMMESVEKSIRSQRTQRIMHLRSENTIGASIVSNYLKGHGVHKSGTDELNSKDLGTALDLMSSLLSKAPNKSAGIVLAPHLTSEKVSSGHRGERRRIEDKLDGKMLSNHLISLRMSPPHAAKKAPLQMFGWLVIHEHGADNLFLDSQLYLERSPRQEIPWLPESQWVIPQMEKDSLPHASEGPRSLSEVQESAQLLAGPAMPSALIESLVRHMPKMTHLGVVNTTPYDAWLERTCLTWHEKNNMEIVHISLSKNLNMTDYVERVLALELLEASSKKKMCCRIPLVVSL</sequence>